<proteinExistence type="predicted"/>
<name>A0A2A3TV94_LEVBR</name>
<dbReference type="AlphaFoldDB" id="A0A2A3TV94"/>
<gene>
    <name evidence="2" type="ORF">CNR29_01520</name>
</gene>
<keyword evidence="1" id="KW-0812">Transmembrane</keyword>
<keyword evidence="1" id="KW-0472">Membrane</keyword>
<dbReference type="RefSeq" id="WP_096109606.1">
    <property type="nucleotide sequence ID" value="NZ_NVYO01000001.1"/>
</dbReference>
<evidence type="ECO:0000313" key="3">
    <source>
        <dbReference type="Proteomes" id="UP000217918"/>
    </source>
</evidence>
<accession>A0A2A3TV94</accession>
<protein>
    <submittedName>
        <fullName evidence="2">Uncharacterized protein</fullName>
    </submittedName>
</protein>
<feature type="transmembrane region" description="Helical" evidence="1">
    <location>
        <begin position="7"/>
        <end position="31"/>
    </location>
</feature>
<sequence>MEHQEIILGGISMYILRVLKTWQFWLAIFLLPDLRYAFIDTPFQFDWMLNLLLGGGAILVLISVFYDAINGINPNHANFVGTLKEKW</sequence>
<comment type="caution">
    <text evidence="2">The sequence shown here is derived from an EMBL/GenBank/DDBJ whole genome shotgun (WGS) entry which is preliminary data.</text>
</comment>
<organism evidence="2 3">
    <name type="scientific">Levilactobacillus brevis</name>
    <name type="common">Lactobacillus brevis</name>
    <dbReference type="NCBI Taxonomy" id="1580"/>
    <lineage>
        <taxon>Bacteria</taxon>
        <taxon>Bacillati</taxon>
        <taxon>Bacillota</taxon>
        <taxon>Bacilli</taxon>
        <taxon>Lactobacillales</taxon>
        <taxon>Lactobacillaceae</taxon>
        <taxon>Levilactobacillus</taxon>
    </lineage>
</organism>
<evidence type="ECO:0000313" key="2">
    <source>
        <dbReference type="EMBL" id="PBQ22760.1"/>
    </source>
</evidence>
<keyword evidence="1" id="KW-1133">Transmembrane helix</keyword>
<dbReference type="Proteomes" id="UP000217918">
    <property type="component" value="Unassembled WGS sequence"/>
</dbReference>
<dbReference type="EMBL" id="NVYO01000001">
    <property type="protein sequence ID" value="PBQ22760.1"/>
    <property type="molecule type" value="Genomic_DNA"/>
</dbReference>
<feature type="transmembrane region" description="Helical" evidence="1">
    <location>
        <begin position="51"/>
        <end position="69"/>
    </location>
</feature>
<evidence type="ECO:0000256" key="1">
    <source>
        <dbReference type="SAM" id="Phobius"/>
    </source>
</evidence>
<reference evidence="2 3" key="1">
    <citation type="submission" date="2017-09" db="EMBL/GenBank/DDBJ databases">
        <title>Genome sequence of Lactobacillus brevis D7.</title>
        <authorList>
            <person name="Kwon M.-S."/>
            <person name="Lim S.K."/>
            <person name="Choi H.-J."/>
        </authorList>
    </citation>
    <scope>NUCLEOTIDE SEQUENCE [LARGE SCALE GENOMIC DNA]</scope>
    <source>
        <strain evidence="2 3">D7</strain>
    </source>
</reference>